<keyword evidence="2" id="KW-1185">Reference proteome</keyword>
<reference evidence="2" key="1">
    <citation type="journal article" date="2023" name="Front. Plant Sci.">
        <title>Chromosomal-level genome assembly of Melastoma candidum provides insights into trichome evolution.</title>
        <authorList>
            <person name="Zhong Y."/>
            <person name="Wu W."/>
            <person name="Sun C."/>
            <person name="Zou P."/>
            <person name="Liu Y."/>
            <person name="Dai S."/>
            <person name="Zhou R."/>
        </authorList>
    </citation>
    <scope>NUCLEOTIDE SEQUENCE [LARGE SCALE GENOMIC DNA]</scope>
</reference>
<gene>
    <name evidence="1" type="ORF">MLD38_037431</name>
</gene>
<sequence>MEAPSFRKVMIVMALIFACQRKSSSEEVLERFCSNSVNPEYSAQVMSETASLINSVPNNKYSYLIWNSFNVNGRTMPFWAHGACNGQVDAGTCQGCLTLALYHLNTCLGKIGGHVKATNCRLRYESYKFDFIW</sequence>
<organism evidence="1 2">
    <name type="scientific">Melastoma candidum</name>
    <dbReference type="NCBI Taxonomy" id="119954"/>
    <lineage>
        <taxon>Eukaryota</taxon>
        <taxon>Viridiplantae</taxon>
        <taxon>Streptophyta</taxon>
        <taxon>Embryophyta</taxon>
        <taxon>Tracheophyta</taxon>
        <taxon>Spermatophyta</taxon>
        <taxon>Magnoliopsida</taxon>
        <taxon>eudicotyledons</taxon>
        <taxon>Gunneridae</taxon>
        <taxon>Pentapetalae</taxon>
        <taxon>rosids</taxon>
        <taxon>malvids</taxon>
        <taxon>Myrtales</taxon>
        <taxon>Melastomataceae</taxon>
        <taxon>Melastomatoideae</taxon>
        <taxon>Melastomateae</taxon>
        <taxon>Melastoma</taxon>
    </lineage>
</organism>
<protein>
    <submittedName>
        <fullName evidence="1">Uncharacterized protein</fullName>
    </submittedName>
</protein>
<proteinExistence type="predicted"/>
<name>A0ACB9LNW0_9MYRT</name>
<evidence type="ECO:0000313" key="2">
    <source>
        <dbReference type="Proteomes" id="UP001057402"/>
    </source>
</evidence>
<dbReference type="Proteomes" id="UP001057402">
    <property type="component" value="Chromosome 11"/>
</dbReference>
<dbReference type="EMBL" id="CM042890">
    <property type="protein sequence ID" value="KAI4312627.1"/>
    <property type="molecule type" value="Genomic_DNA"/>
</dbReference>
<evidence type="ECO:0000313" key="1">
    <source>
        <dbReference type="EMBL" id="KAI4312627.1"/>
    </source>
</evidence>
<accession>A0ACB9LNW0</accession>
<comment type="caution">
    <text evidence="1">The sequence shown here is derived from an EMBL/GenBank/DDBJ whole genome shotgun (WGS) entry which is preliminary data.</text>
</comment>